<keyword evidence="5" id="KW-1133">Transmembrane helix</keyword>
<dbReference type="PROSITE" id="PS50893">
    <property type="entry name" value="ABC_TRANSPORTER_2"/>
    <property type="match status" value="1"/>
</dbReference>
<organism evidence="9 10">
    <name type="scientific">Colletotrichum sublineola</name>
    <name type="common">Sorghum anthracnose fungus</name>
    <dbReference type="NCBI Taxonomy" id="1173701"/>
    <lineage>
        <taxon>Eukaryota</taxon>
        <taxon>Fungi</taxon>
        <taxon>Dikarya</taxon>
        <taxon>Ascomycota</taxon>
        <taxon>Pezizomycotina</taxon>
        <taxon>Sordariomycetes</taxon>
        <taxon>Hypocreomycetidae</taxon>
        <taxon>Glomerellales</taxon>
        <taxon>Glomerellaceae</taxon>
        <taxon>Colletotrichum</taxon>
        <taxon>Colletotrichum graminicola species complex</taxon>
    </lineage>
</organism>
<evidence type="ECO:0000256" key="3">
    <source>
        <dbReference type="ARBA" id="ARBA00022741"/>
    </source>
</evidence>
<dbReference type="PANTHER" id="PTHR24223">
    <property type="entry name" value="ATP-BINDING CASSETTE SUB-FAMILY C"/>
    <property type="match status" value="1"/>
</dbReference>
<evidence type="ECO:0000256" key="6">
    <source>
        <dbReference type="ARBA" id="ARBA00023136"/>
    </source>
</evidence>
<dbReference type="EMBL" id="JMSE01000422">
    <property type="protein sequence ID" value="KDN69982.1"/>
    <property type="molecule type" value="Genomic_DNA"/>
</dbReference>
<dbReference type="InterPro" id="IPR050173">
    <property type="entry name" value="ABC_transporter_C-like"/>
</dbReference>
<evidence type="ECO:0000256" key="5">
    <source>
        <dbReference type="ARBA" id="ARBA00022989"/>
    </source>
</evidence>
<evidence type="ECO:0000256" key="2">
    <source>
        <dbReference type="ARBA" id="ARBA00022692"/>
    </source>
</evidence>
<keyword evidence="2" id="KW-0812">Transmembrane</keyword>
<reference evidence="10" key="1">
    <citation type="journal article" date="2014" name="Genome Announc.">
        <title>Draft genome sequence of Colletotrichum sublineola, a destructive pathogen of cultivated sorghum.</title>
        <authorList>
            <person name="Baroncelli R."/>
            <person name="Sanz-Martin J.M."/>
            <person name="Rech G.E."/>
            <person name="Sukno S.A."/>
            <person name="Thon M.R."/>
        </authorList>
    </citation>
    <scope>NUCLEOTIDE SEQUENCE [LARGE SCALE GENOMIC DNA]</scope>
    <source>
        <strain evidence="10">TX430BB</strain>
    </source>
</reference>
<proteinExistence type="predicted"/>
<dbReference type="InterPro" id="IPR003439">
    <property type="entry name" value="ABC_transporter-like_ATP-bd"/>
</dbReference>
<keyword evidence="6" id="KW-0472">Membrane</keyword>
<protein>
    <submittedName>
        <fullName evidence="9">Putative ABC multidrug transporter</fullName>
    </submittedName>
</protein>
<dbReference type="FunFam" id="3.40.50.300:FF:000630">
    <property type="entry name" value="ATP-binding cassette (ABC) transporter, putative"/>
    <property type="match status" value="1"/>
</dbReference>
<keyword evidence="3" id="KW-0547">Nucleotide-binding</keyword>
<evidence type="ECO:0000259" key="8">
    <source>
        <dbReference type="PROSITE" id="PS50893"/>
    </source>
</evidence>
<dbReference type="AlphaFoldDB" id="A0A066XM16"/>
<comment type="caution">
    <text evidence="9">The sequence shown here is derived from an EMBL/GenBank/DDBJ whole genome shotgun (WGS) entry which is preliminary data.</text>
</comment>
<dbReference type="InterPro" id="IPR003593">
    <property type="entry name" value="AAA+_ATPase"/>
</dbReference>
<feature type="compositionally biased region" description="Polar residues" evidence="7">
    <location>
        <begin position="8"/>
        <end position="17"/>
    </location>
</feature>
<accession>A0A066XM16</accession>
<evidence type="ECO:0000313" key="9">
    <source>
        <dbReference type="EMBL" id="KDN69982.1"/>
    </source>
</evidence>
<evidence type="ECO:0000313" key="10">
    <source>
        <dbReference type="Proteomes" id="UP000027238"/>
    </source>
</evidence>
<dbReference type="Gene3D" id="3.40.50.300">
    <property type="entry name" value="P-loop containing nucleotide triphosphate hydrolases"/>
    <property type="match status" value="1"/>
</dbReference>
<dbReference type="SMART" id="SM00382">
    <property type="entry name" value="AAA"/>
    <property type="match status" value="1"/>
</dbReference>
<dbReference type="InterPro" id="IPR027417">
    <property type="entry name" value="P-loop_NTPase"/>
</dbReference>
<dbReference type="STRING" id="1173701.A0A066XM16"/>
<keyword evidence="10" id="KW-1185">Reference proteome</keyword>
<dbReference type="PANTHER" id="PTHR24223:SF399">
    <property type="entry name" value="ABC TRANSPORTER ATNG"/>
    <property type="match status" value="1"/>
</dbReference>
<dbReference type="GO" id="GO:0016020">
    <property type="term" value="C:membrane"/>
    <property type="evidence" value="ECO:0007669"/>
    <property type="project" value="TreeGrafter"/>
</dbReference>
<dbReference type="GO" id="GO:0016887">
    <property type="term" value="F:ATP hydrolysis activity"/>
    <property type="evidence" value="ECO:0007669"/>
    <property type="project" value="InterPro"/>
</dbReference>
<keyword evidence="4" id="KW-0067">ATP-binding</keyword>
<feature type="domain" description="ABC transporter" evidence="8">
    <location>
        <begin position="37"/>
        <end position="274"/>
    </location>
</feature>
<keyword evidence="1" id="KW-0813">Transport</keyword>
<dbReference type="Proteomes" id="UP000027238">
    <property type="component" value="Unassembled WGS sequence"/>
</dbReference>
<dbReference type="GO" id="GO:0042626">
    <property type="term" value="F:ATPase-coupled transmembrane transporter activity"/>
    <property type="evidence" value="ECO:0007669"/>
    <property type="project" value="TreeGrafter"/>
</dbReference>
<dbReference type="Pfam" id="PF00005">
    <property type="entry name" value="ABC_tran"/>
    <property type="match status" value="1"/>
</dbReference>
<dbReference type="SUPFAM" id="SSF52540">
    <property type="entry name" value="P-loop containing nucleoside triphosphate hydrolases"/>
    <property type="match status" value="1"/>
</dbReference>
<dbReference type="OMA" id="MVSHYQD"/>
<dbReference type="OrthoDB" id="6500128at2759"/>
<dbReference type="eggNOG" id="KOG0054">
    <property type="taxonomic scope" value="Eukaryota"/>
</dbReference>
<dbReference type="HOGENOM" id="CLU_000604_1_9_1"/>
<feature type="region of interest" description="Disordered" evidence="7">
    <location>
        <begin position="1"/>
        <end position="33"/>
    </location>
</feature>
<sequence>MGAIQRIQEFTEQTPSENKPRENRELPPGWGSSHAPVSFEGVKAAYSDHSDVIVDGVTFKIEPGQKVAVCGRTGSGKSTLLLTLLRLTEIQDGRMTIDTINIAHFRRDCIRNSITVMPQDPVVFPGSIRYNLDPQRRHSDADIEKELRRVGLEHLLSYSQGLDTTMTLSNSMLLSRGELQLFALARALLRRHEGASLLVLDEVTSSMDSGTEDVIMRLLDKSFSSFTIIAVAHRLNTVLDFDLVLVMDKGKLVESGQPRALLATPSSAFKRLYYS</sequence>
<name>A0A066XM16_COLSU</name>
<evidence type="ECO:0000256" key="7">
    <source>
        <dbReference type="SAM" id="MobiDB-lite"/>
    </source>
</evidence>
<dbReference type="GO" id="GO:0005524">
    <property type="term" value="F:ATP binding"/>
    <property type="evidence" value="ECO:0007669"/>
    <property type="project" value="UniProtKB-KW"/>
</dbReference>
<evidence type="ECO:0000256" key="1">
    <source>
        <dbReference type="ARBA" id="ARBA00022448"/>
    </source>
</evidence>
<evidence type="ECO:0000256" key="4">
    <source>
        <dbReference type="ARBA" id="ARBA00022840"/>
    </source>
</evidence>
<gene>
    <name evidence="9" type="ORF">CSUB01_12126</name>
</gene>